<dbReference type="InterPro" id="IPR036291">
    <property type="entry name" value="NAD(P)-bd_dom_sf"/>
</dbReference>
<dbReference type="GO" id="GO:0016491">
    <property type="term" value="F:oxidoreductase activity"/>
    <property type="evidence" value="ECO:0007669"/>
    <property type="project" value="UniProtKB-KW"/>
</dbReference>
<dbReference type="PRINTS" id="PR00081">
    <property type="entry name" value="GDHRDH"/>
</dbReference>
<dbReference type="EMBL" id="MEAU01000001">
    <property type="protein sequence ID" value="OJA51000.1"/>
    <property type="molecule type" value="Genomic_DNA"/>
</dbReference>
<dbReference type="SUPFAM" id="SSF51735">
    <property type="entry name" value="NAD(P)-binding Rossmann-fold domains"/>
    <property type="match status" value="1"/>
</dbReference>
<dbReference type="Proteomes" id="UP000183667">
    <property type="component" value="Unassembled WGS sequence"/>
</dbReference>
<dbReference type="RefSeq" id="WP_071766730.1">
    <property type="nucleotide sequence ID" value="NZ_MEAU01000001.1"/>
</dbReference>
<dbReference type="AlphaFoldDB" id="A0ABD6QB65"/>
<dbReference type="InterPro" id="IPR002347">
    <property type="entry name" value="SDR_fam"/>
</dbReference>
<comment type="caution">
    <text evidence="3">The sequence shown here is derived from an EMBL/GenBank/DDBJ whole genome shotgun (WGS) entry which is preliminary data.</text>
</comment>
<dbReference type="PANTHER" id="PTHR24320:SF274">
    <property type="entry name" value="CHAIN DEHYDROGENASE, PUTATIVE (AFU_ORTHOLOGUE AFUA_4G00440)-RELATED"/>
    <property type="match status" value="1"/>
</dbReference>
<keyword evidence="2" id="KW-0560">Oxidoreductase</keyword>
<evidence type="ECO:0000313" key="3">
    <source>
        <dbReference type="EMBL" id="OJA51000.1"/>
    </source>
</evidence>
<sequence>MSRIFISGSSTGLGLMAARLLVQQGHSVVLHARNTDRAREATHQLPQAEAVVVGDLETIEGARNVAGEVNTLGRFDAVIHNAAVGYREGHRETADGLPHVFAINTLSAYILTALIERPKRLVYLSSGMHHHADANLDDIFWRKRRWNGSEAYAESKLHDAMLAFAVARRWPDVRANALEPGWVPTKMGGPGAPDDMDQAHRTQVWLAAGEDPEADVTGEYFYHLERLAANPQAVDPELQDRLIRICEELSGVALPQ</sequence>
<dbReference type="PANTHER" id="PTHR24320">
    <property type="entry name" value="RETINOL DEHYDROGENASE"/>
    <property type="match status" value="1"/>
</dbReference>
<evidence type="ECO:0000313" key="4">
    <source>
        <dbReference type="Proteomes" id="UP000183667"/>
    </source>
</evidence>
<gene>
    <name evidence="3" type="ORF">BGV66_00855</name>
</gene>
<evidence type="ECO:0000256" key="1">
    <source>
        <dbReference type="ARBA" id="ARBA00006484"/>
    </source>
</evidence>
<dbReference type="Pfam" id="PF13561">
    <property type="entry name" value="adh_short_C2"/>
    <property type="match status" value="1"/>
</dbReference>
<reference evidence="4" key="1">
    <citation type="submission" date="2016-08" db="EMBL/GenBank/DDBJ databases">
        <title>Population biology and virulence potential of Burkholderia ubonensis.</title>
        <authorList>
            <person name="Price E.P."/>
            <person name="Currie B.J."/>
            <person name="Wagner D.M."/>
        </authorList>
    </citation>
    <scope>NUCLEOTIDE SEQUENCE [LARGE SCALE GENOMIC DNA]</scope>
    <source>
        <strain evidence="4">MSMB0103</strain>
    </source>
</reference>
<accession>A0ABD6QB65</accession>
<evidence type="ECO:0000256" key="2">
    <source>
        <dbReference type="ARBA" id="ARBA00023002"/>
    </source>
</evidence>
<organism evidence="3 4">
    <name type="scientific">Burkholderia ubonensis</name>
    <dbReference type="NCBI Taxonomy" id="101571"/>
    <lineage>
        <taxon>Bacteria</taxon>
        <taxon>Pseudomonadati</taxon>
        <taxon>Pseudomonadota</taxon>
        <taxon>Betaproteobacteria</taxon>
        <taxon>Burkholderiales</taxon>
        <taxon>Burkholderiaceae</taxon>
        <taxon>Burkholderia</taxon>
        <taxon>Burkholderia cepacia complex</taxon>
    </lineage>
</organism>
<comment type="similarity">
    <text evidence="1">Belongs to the short-chain dehydrogenases/reductases (SDR) family.</text>
</comment>
<dbReference type="Gene3D" id="3.40.50.720">
    <property type="entry name" value="NAD(P)-binding Rossmann-like Domain"/>
    <property type="match status" value="1"/>
</dbReference>
<name>A0ABD6QB65_9BURK</name>
<proteinExistence type="inferred from homology"/>
<protein>
    <submittedName>
        <fullName evidence="3">Short-chain dehydrogenase</fullName>
    </submittedName>
</protein>